<name>A0AB39U1C1_9CAUD</name>
<sequence length="37" mass="4419">MAYSGKFLPKNLSKYKGDPRKITYRSTWEQFHDAVVR</sequence>
<gene>
    <name evidence="1" type="ORF">BCGALACO_00167</name>
</gene>
<dbReference type="EMBL" id="PP442064">
    <property type="protein sequence ID" value="XDQ96602.1"/>
    <property type="molecule type" value="Genomic_DNA"/>
</dbReference>
<accession>A0AB39U1C1</accession>
<organism evidence="1">
    <name type="scientific">Klebsiella phage Phi_KR8</name>
    <dbReference type="NCBI Taxonomy" id="3240397"/>
    <lineage>
        <taxon>Viruses</taxon>
        <taxon>Duplodnaviria</taxon>
        <taxon>Heunggongvirae</taxon>
        <taxon>Uroviricota</taxon>
        <taxon>Caudoviricetes</taxon>
    </lineage>
</organism>
<protein>
    <submittedName>
        <fullName evidence="1">Uncharacterized protein</fullName>
    </submittedName>
</protein>
<reference evidence="1" key="1">
    <citation type="submission" date="2024-03" db="EMBL/GenBank/DDBJ databases">
        <title>A Strategy of Expanding the Host Range of Bacteriophages and Delaying Bacteriophage Resistance: A Bacteriophage Cocktail Treatment Approach in Klebsiella pneumoniae.</title>
        <authorList>
            <person name="Chen H."/>
        </authorList>
    </citation>
    <scope>NUCLEOTIDE SEQUENCE</scope>
</reference>
<evidence type="ECO:0000313" key="1">
    <source>
        <dbReference type="EMBL" id="XDQ96602.1"/>
    </source>
</evidence>
<proteinExistence type="predicted"/>